<keyword evidence="2" id="KW-0503">Monooxygenase</keyword>
<sequence>MIMESALLDVRPGQEESFLAAFTQARPLIACQPGFRSVQLRRCVDPGRESRFLLLVEWETLEHHTEGFRRSAEYERWRELLHHFYDPFPLVEHFGESAV</sequence>
<gene>
    <name evidence="2" type="ORF">DN069_08390</name>
</gene>
<dbReference type="Proteomes" id="UP000248889">
    <property type="component" value="Unassembled WGS sequence"/>
</dbReference>
<dbReference type="OrthoDB" id="9798157at2"/>
<accession>A0A2X0KG03</accession>
<dbReference type="SUPFAM" id="SSF54909">
    <property type="entry name" value="Dimeric alpha+beta barrel"/>
    <property type="match status" value="1"/>
</dbReference>
<protein>
    <submittedName>
        <fullName evidence="2">Antibiotic biosynthesis monooxygenase</fullName>
    </submittedName>
</protein>
<keyword evidence="3" id="KW-1185">Reference proteome</keyword>
<name>A0A2X0KG03_9ACTN</name>
<evidence type="ECO:0000259" key="1">
    <source>
        <dbReference type="PROSITE" id="PS51725"/>
    </source>
</evidence>
<evidence type="ECO:0000313" key="2">
    <source>
        <dbReference type="EMBL" id="RAG86029.1"/>
    </source>
</evidence>
<dbReference type="GO" id="GO:0004497">
    <property type="term" value="F:monooxygenase activity"/>
    <property type="evidence" value="ECO:0007669"/>
    <property type="project" value="UniProtKB-KW"/>
</dbReference>
<dbReference type="InterPro" id="IPR007138">
    <property type="entry name" value="ABM_dom"/>
</dbReference>
<organism evidence="2 3">
    <name type="scientific">Streptacidiphilus pinicola</name>
    <dbReference type="NCBI Taxonomy" id="2219663"/>
    <lineage>
        <taxon>Bacteria</taxon>
        <taxon>Bacillati</taxon>
        <taxon>Actinomycetota</taxon>
        <taxon>Actinomycetes</taxon>
        <taxon>Kitasatosporales</taxon>
        <taxon>Streptomycetaceae</taxon>
        <taxon>Streptacidiphilus</taxon>
    </lineage>
</organism>
<evidence type="ECO:0000313" key="3">
    <source>
        <dbReference type="Proteomes" id="UP000248889"/>
    </source>
</evidence>
<reference evidence="2 3" key="1">
    <citation type="submission" date="2018-06" db="EMBL/GenBank/DDBJ databases">
        <title>Streptacidiphilus pinicola sp. nov., isolated from pine grove soil.</title>
        <authorList>
            <person name="Roh S.G."/>
            <person name="Park S."/>
            <person name="Kim M.-K."/>
            <person name="Yun B.-R."/>
            <person name="Park J."/>
            <person name="Kim M.J."/>
            <person name="Kim Y.S."/>
            <person name="Kim S.B."/>
        </authorList>
    </citation>
    <scope>NUCLEOTIDE SEQUENCE [LARGE SCALE GENOMIC DNA]</scope>
    <source>
        <strain evidence="2 3">MMS16-CNU450</strain>
    </source>
</reference>
<dbReference type="Pfam" id="PF03992">
    <property type="entry name" value="ABM"/>
    <property type="match status" value="1"/>
</dbReference>
<keyword evidence="2" id="KW-0560">Oxidoreductase</keyword>
<dbReference type="RefSeq" id="WP_111500227.1">
    <property type="nucleotide sequence ID" value="NZ_QKYN01000034.1"/>
</dbReference>
<dbReference type="InterPro" id="IPR011008">
    <property type="entry name" value="Dimeric_a/b-barrel"/>
</dbReference>
<dbReference type="EMBL" id="QKYN01000034">
    <property type="protein sequence ID" value="RAG86029.1"/>
    <property type="molecule type" value="Genomic_DNA"/>
</dbReference>
<dbReference type="Gene3D" id="3.30.70.100">
    <property type="match status" value="1"/>
</dbReference>
<dbReference type="PROSITE" id="PS51725">
    <property type="entry name" value="ABM"/>
    <property type="match status" value="1"/>
</dbReference>
<comment type="caution">
    <text evidence="2">The sequence shown here is derived from an EMBL/GenBank/DDBJ whole genome shotgun (WGS) entry which is preliminary data.</text>
</comment>
<proteinExistence type="predicted"/>
<dbReference type="AlphaFoldDB" id="A0A2X0KG03"/>
<feature type="domain" description="ABM" evidence="1">
    <location>
        <begin position="2"/>
        <end position="94"/>
    </location>
</feature>